<evidence type="ECO:0000313" key="2">
    <source>
        <dbReference type="EMBL" id="KNC77157.1"/>
    </source>
</evidence>
<gene>
    <name evidence="2" type="ORF">SARC_10374</name>
</gene>
<dbReference type="AlphaFoldDB" id="A0A0L0FK59"/>
<proteinExistence type="predicted"/>
<organism evidence="2 3">
    <name type="scientific">Sphaeroforma arctica JP610</name>
    <dbReference type="NCBI Taxonomy" id="667725"/>
    <lineage>
        <taxon>Eukaryota</taxon>
        <taxon>Ichthyosporea</taxon>
        <taxon>Ichthyophonida</taxon>
        <taxon>Sphaeroforma</taxon>
    </lineage>
</organism>
<dbReference type="EMBL" id="KQ242821">
    <property type="protein sequence ID" value="KNC77157.1"/>
    <property type="molecule type" value="Genomic_DNA"/>
</dbReference>
<protein>
    <recommendedName>
        <fullName evidence="4">Sushi domain-containing protein</fullName>
    </recommendedName>
</protein>
<name>A0A0L0FK59_9EUKA</name>
<feature type="chain" id="PRO_5005538721" description="Sushi domain-containing protein" evidence="1">
    <location>
        <begin position="21"/>
        <end position="300"/>
    </location>
</feature>
<evidence type="ECO:0008006" key="4">
    <source>
        <dbReference type="Google" id="ProtNLM"/>
    </source>
</evidence>
<evidence type="ECO:0000313" key="3">
    <source>
        <dbReference type="Proteomes" id="UP000054560"/>
    </source>
</evidence>
<sequence length="300" mass="31745">MYFFSKLFIATCALSQVVCANPSPRQAEISADVFDSDIVSAMETGVAVSDDGLISAMETGTAESIFGSMEQADEVTCLADQTCPVGYSKRPSLVATQPPNMELGQPLPSDGVMSAMDPRPIDADIPLPVTPDVGAIICHQGDIFCPTNGMVLSGVTVCCPPGFELGEIDSLEVTCECVPSSNTPRRQASVAITPAIKNAPCVCMRDMGMSDIVLSDAETGTMEESMFDDVSMTDNQPQEMESDVILSDVILDAGPIQCLVDGICDDSVFFAGHRRCCPDGFEMDFVSITASGTDCQCIPL</sequence>
<dbReference type="RefSeq" id="XP_014151059.1">
    <property type="nucleotide sequence ID" value="XM_014295584.1"/>
</dbReference>
<reference evidence="2 3" key="1">
    <citation type="submission" date="2011-02" db="EMBL/GenBank/DDBJ databases">
        <title>The Genome Sequence of Sphaeroforma arctica JP610.</title>
        <authorList>
            <consortium name="The Broad Institute Genome Sequencing Platform"/>
            <person name="Russ C."/>
            <person name="Cuomo C."/>
            <person name="Young S.K."/>
            <person name="Zeng Q."/>
            <person name="Gargeya S."/>
            <person name="Alvarado L."/>
            <person name="Berlin A."/>
            <person name="Chapman S.B."/>
            <person name="Chen Z."/>
            <person name="Freedman E."/>
            <person name="Gellesch M."/>
            <person name="Goldberg J."/>
            <person name="Griggs A."/>
            <person name="Gujja S."/>
            <person name="Heilman E."/>
            <person name="Heiman D."/>
            <person name="Howarth C."/>
            <person name="Mehta T."/>
            <person name="Neiman D."/>
            <person name="Pearson M."/>
            <person name="Roberts A."/>
            <person name="Saif S."/>
            <person name="Shea T."/>
            <person name="Shenoy N."/>
            <person name="Sisk P."/>
            <person name="Stolte C."/>
            <person name="Sykes S."/>
            <person name="White J."/>
            <person name="Yandava C."/>
            <person name="Burger G."/>
            <person name="Gray M.W."/>
            <person name="Holland P.W.H."/>
            <person name="King N."/>
            <person name="Lang F.B.F."/>
            <person name="Roger A.J."/>
            <person name="Ruiz-Trillo I."/>
            <person name="Haas B."/>
            <person name="Nusbaum C."/>
            <person name="Birren B."/>
        </authorList>
    </citation>
    <scope>NUCLEOTIDE SEQUENCE [LARGE SCALE GENOMIC DNA]</scope>
    <source>
        <strain evidence="2 3">JP610</strain>
    </source>
</reference>
<dbReference type="GeneID" id="25910878"/>
<accession>A0A0L0FK59</accession>
<keyword evidence="3" id="KW-1185">Reference proteome</keyword>
<evidence type="ECO:0000256" key="1">
    <source>
        <dbReference type="SAM" id="SignalP"/>
    </source>
</evidence>
<keyword evidence="1" id="KW-0732">Signal</keyword>
<dbReference type="Proteomes" id="UP000054560">
    <property type="component" value="Unassembled WGS sequence"/>
</dbReference>
<feature type="signal peptide" evidence="1">
    <location>
        <begin position="1"/>
        <end position="20"/>
    </location>
</feature>